<comment type="caution">
    <text evidence="1">The sequence shown here is derived from an EMBL/GenBank/DDBJ whole genome shotgun (WGS) entry which is preliminary data.</text>
</comment>
<gene>
    <name evidence="1" type="ORF">CYJ27_02535</name>
</gene>
<proteinExistence type="predicted"/>
<dbReference type="Proteomes" id="UP000234775">
    <property type="component" value="Unassembled WGS sequence"/>
</dbReference>
<evidence type="ECO:0000313" key="1">
    <source>
        <dbReference type="EMBL" id="PKY91571.1"/>
    </source>
</evidence>
<keyword evidence="2" id="KW-1185">Reference proteome</keyword>
<reference evidence="1 2" key="1">
    <citation type="submission" date="2017-12" db="EMBL/GenBank/DDBJ databases">
        <title>Phylogenetic diversity of female urinary microbiome.</title>
        <authorList>
            <person name="Thomas-White K."/>
            <person name="Wolfe A.J."/>
        </authorList>
    </citation>
    <scope>NUCLEOTIDE SEQUENCE [LARGE SCALE GENOMIC DNA]</scope>
    <source>
        <strain evidence="1 2">UMB0844</strain>
    </source>
</reference>
<protein>
    <submittedName>
        <fullName evidence="1">Uncharacterized protein</fullName>
    </submittedName>
</protein>
<dbReference type="RefSeq" id="WP_101659808.1">
    <property type="nucleotide sequence ID" value="NZ_PKGZ01000002.1"/>
</dbReference>
<sequence>MIKPINTLSYCTLQEVFYDEAEDTYSLHFIVNNVKVIKKLRAQDFPQAAEEEDYFDDPKHVEEAIKDDYYEIEE</sequence>
<organism evidence="1 2">
    <name type="scientific">Aerococcus christensenii</name>
    <dbReference type="NCBI Taxonomy" id="87541"/>
    <lineage>
        <taxon>Bacteria</taxon>
        <taxon>Bacillati</taxon>
        <taxon>Bacillota</taxon>
        <taxon>Bacilli</taxon>
        <taxon>Lactobacillales</taxon>
        <taxon>Aerococcaceae</taxon>
        <taxon>Aerococcus</taxon>
    </lineage>
</organism>
<evidence type="ECO:0000313" key="2">
    <source>
        <dbReference type="Proteomes" id="UP000234775"/>
    </source>
</evidence>
<dbReference type="EMBL" id="PKGZ01000002">
    <property type="protein sequence ID" value="PKY91571.1"/>
    <property type="molecule type" value="Genomic_DNA"/>
</dbReference>
<accession>A0A2I1K7G2</accession>
<name>A0A2I1K7G2_9LACT</name>
<dbReference type="AlphaFoldDB" id="A0A2I1K7G2"/>